<sequence length="79" mass="8898">HLPAVGELTDLLADVDGHYGYPAGSERLPLRARYVPDQMRRVKRQPARWTSTNWRGPPADTAATRTSHRFLAFGCPVIR</sequence>
<evidence type="ECO:0000313" key="3">
    <source>
        <dbReference type="Proteomes" id="UP000625711"/>
    </source>
</evidence>
<feature type="region of interest" description="Disordered" evidence="1">
    <location>
        <begin position="41"/>
        <end position="62"/>
    </location>
</feature>
<accession>A0A834M2F6</accession>
<name>A0A834M2F6_RHYFE</name>
<evidence type="ECO:0000256" key="1">
    <source>
        <dbReference type="SAM" id="MobiDB-lite"/>
    </source>
</evidence>
<dbReference type="EMBL" id="JAACXV010014728">
    <property type="protein sequence ID" value="KAF7265126.1"/>
    <property type="molecule type" value="Genomic_DNA"/>
</dbReference>
<organism evidence="2 3">
    <name type="scientific">Rhynchophorus ferrugineus</name>
    <name type="common">Red palm weevil</name>
    <name type="synonym">Curculio ferrugineus</name>
    <dbReference type="NCBI Taxonomy" id="354439"/>
    <lineage>
        <taxon>Eukaryota</taxon>
        <taxon>Metazoa</taxon>
        <taxon>Ecdysozoa</taxon>
        <taxon>Arthropoda</taxon>
        <taxon>Hexapoda</taxon>
        <taxon>Insecta</taxon>
        <taxon>Pterygota</taxon>
        <taxon>Neoptera</taxon>
        <taxon>Endopterygota</taxon>
        <taxon>Coleoptera</taxon>
        <taxon>Polyphaga</taxon>
        <taxon>Cucujiformia</taxon>
        <taxon>Curculionidae</taxon>
        <taxon>Dryophthorinae</taxon>
        <taxon>Rhynchophorus</taxon>
    </lineage>
</organism>
<protein>
    <submittedName>
        <fullName evidence="2">Uncharacterized protein</fullName>
    </submittedName>
</protein>
<feature type="non-terminal residue" evidence="2">
    <location>
        <position position="1"/>
    </location>
</feature>
<dbReference type="AlphaFoldDB" id="A0A834M2F6"/>
<dbReference type="Proteomes" id="UP000625711">
    <property type="component" value="Unassembled WGS sequence"/>
</dbReference>
<reference evidence="2" key="1">
    <citation type="submission" date="2020-08" db="EMBL/GenBank/DDBJ databases">
        <title>Genome sequencing and assembly of the red palm weevil Rhynchophorus ferrugineus.</title>
        <authorList>
            <person name="Dias G.B."/>
            <person name="Bergman C.M."/>
            <person name="Manee M."/>
        </authorList>
    </citation>
    <scope>NUCLEOTIDE SEQUENCE</scope>
    <source>
        <strain evidence="2">AA-2017</strain>
        <tissue evidence="2">Whole larva</tissue>
    </source>
</reference>
<keyword evidence="3" id="KW-1185">Reference proteome</keyword>
<evidence type="ECO:0000313" key="2">
    <source>
        <dbReference type="EMBL" id="KAF7265126.1"/>
    </source>
</evidence>
<gene>
    <name evidence="2" type="ORF">GWI33_021437</name>
</gene>
<proteinExistence type="predicted"/>
<comment type="caution">
    <text evidence="2">The sequence shown here is derived from an EMBL/GenBank/DDBJ whole genome shotgun (WGS) entry which is preliminary data.</text>
</comment>